<dbReference type="AlphaFoldDB" id="M2PBR0"/>
<dbReference type="EMBL" id="KB445808">
    <property type="protein sequence ID" value="EMD33024.1"/>
    <property type="molecule type" value="Genomic_DNA"/>
</dbReference>
<organism evidence="2 3">
    <name type="scientific">Ceriporiopsis subvermispora (strain B)</name>
    <name type="common">White-rot fungus</name>
    <name type="synonym">Gelatoporia subvermispora</name>
    <dbReference type="NCBI Taxonomy" id="914234"/>
    <lineage>
        <taxon>Eukaryota</taxon>
        <taxon>Fungi</taxon>
        <taxon>Dikarya</taxon>
        <taxon>Basidiomycota</taxon>
        <taxon>Agaricomycotina</taxon>
        <taxon>Agaricomycetes</taxon>
        <taxon>Polyporales</taxon>
        <taxon>Gelatoporiaceae</taxon>
        <taxon>Gelatoporia</taxon>
    </lineage>
</organism>
<dbReference type="HOGENOM" id="CLU_1488829_0_0_1"/>
<feature type="region of interest" description="Disordered" evidence="1">
    <location>
        <begin position="139"/>
        <end position="166"/>
    </location>
</feature>
<proteinExistence type="predicted"/>
<keyword evidence="3" id="KW-1185">Reference proteome</keyword>
<evidence type="ECO:0000313" key="3">
    <source>
        <dbReference type="Proteomes" id="UP000016930"/>
    </source>
</evidence>
<dbReference type="STRING" id="914234.M2PBR0"/>
<evidence type="ECO:0000256" key="1">
    <source>
        <dbReference type="SAM" id="MobiDB-lite"/>
    </source>
</evidence>
<evidence type="ECO:0000313" key="2">
    <source>
        <dbReference type="EMBL" id="EMD33024.1"/>
    </source>
</evidence>
<dbReference type="OrthoDB" id="9989144at2759"/>
<gene>
    <name evidence="2" type="ORF">CERSUDRAFT_108531</name>
</gene>
<sequence length="197" mass="21956">MAANTNDRPHAERAQAQLLGQLDDHVAKVNSRSAEGAYAREFRANVELAVRYLHLSIIESVFNFETQFGERYPTSHESRLICNAGVAAYSYIGWVKFFKQLVTKLRRTVEHLRYNIRTKGTQSLELQLTRRALLGTKAPTSASGNGHAVARGNGNRHAPANDHAPAPLIEDDGDAHFLHYLVERGVTRTNFAAFSLD</sequence>
<accession>M2PBR0</accession>
<dbReference type="Proteomes" id="UP000016930">
    <property type="component" value="Unassembled WGS sequence"/>
</dbReference>
<name>M2PBR0_CERS8</name>
<reference evidence="2 3" key="1">
    <citation type="journal article" date="2012" name="Proc. Natl. Acad. Sci. U.S.A.">
        <title>Comparative genomics of Ceriporiopsis subvermispora and Phanerochaete chrysosporium provide insight into selective ligninolysis.</title>
        <authorList>
            <person name="Fernandez-Fueyo E."/>
            <person name="Ruiz-Duenas F.J."/>
            <person name="Ferreira P."/>
            <person name="Floudas D."/>
            <person name="Hibbett D.S."/>
            <person name="Canessa P."/>
            <person name="Larrondo L.F."/>
            <person name="James T.Y."/>
            <person name="Seelenfreund D."/>
            <person name="Lobos S."/>
            <person name="Polanco R."/>
            <person name="Tello M."/>
            <person name="Honda Y."/>
            <person name="Watanabe T."/>
            <person name="Watanabe T."/>
            <person name="Ryu J.S."/>
            <person name="Kubicek C.P."/>
            <person name="Schmoll M."/>
            <person name="Gaskell J."/>
            <person name="Hammel K.E."/>
            <person name="St John F.J."/>
            <person name="Vanden Wymelenberg A."/>
            <person name="Sabat G."/>
            <person name="Splinter BonDurant S."/>
            <person name="Syed K."/>
            <person name="Yadav J.S."/>
            <person name="Doddapaneni H."/>
            <person name="Subramanian V."/>
            <person name="Lavin J.L."/>
            <person name="Oguiza J.A."/>
            <person name="Perez G."/>
            <person name="Pisabarro A.G."/>
            <person name="Ramirez L."/>
            <person name="Santoyo F."/>
            <person name="Master E."/>
            <person name="Coutinho P.M."/>
            <person name="Henrissat B."/>
            <person name="Lombard V."/>
            <person name="Magnuson J.K."/>
            <person name="Kuees U."/>
            <person name="Hori C."/>
            <person name="Igarashi K."/>
            <person name="Samejima M."/>
            <person name="Held B.W."/>
            <person name="Barry K.W."/>
            <person name="LaButti K.M."/>
            <person name="Lapidus A."/>
            <person name="Lindquist E.A."/>
            <person name="Lucas S.M."/>
            <person name="Riley R."/>
            <person name="Salamov A.A."/>
            <person name="Hoffmeister D."/>
            <person name="Schwenk D."/>
            <person name="Hadar Y."/>
            <person name="Yarden O."/>
            <person name="de Vries R.P."/>
            <person name="Wiebenga A."/>
            <person name="Stenlid J."/>
            <person name="Eastwood D."/>
            <person name="Grigoriev I.V."/>
            <person name="Berka R.M."/>
            <person name="Blanchette R.A."/>
            <person name="Kersten P."/>
            <person name="Martinez A.T."/>
            <person name="Vicuna R."/>
            <person name="Cullen D."/>
        </authorList>
    </citation>
    <scope>NUCLEOTIDE SEQUENCE [LARGE SCALE GENOMIC DNA]</scope>
    <source>
        <strain evidence="2 3">B</strain>
    </source>
</reference>
<protein>
    <submittedName>
        <fullName evidence="2">Uncharacterized protein</fullName>
    </submittedName>
</protein>